<gene>
    <name evidence="2" type="ORF">BpHYR1_030739</name>
</gene>
<accession>A0A3M7PTG0</accession>
<reference evidence="2 3" key="1">
    <citation type="journal article" date="2018" name="Sci. Rep.">
        <title>Genomic signatures of local adaptation to the degree of environmental predictability in rotifers.</title>
        <authorList>
            <person name="Franch-Gras L."/>
            <person name="Hahn C."/>
            <person name="Garcia-Roger E.M."/>
            <person name="Carmona M.J."/>
            <person name="Serra M."/>
            <person name="Gomez A."/>
        </authorList>
    </citation>
    <scope>NUCLEOTIDE SEQUENCE [LARGE SCALE GENOMIC DNA]</scope>
    <source>
        <strain evidence="2">HYR1</strain>
    </source>
</reference>
<feature type="region of interest" description="Disordered" evidence="1">
    <location>
        <begin position="165"/>
        <end position="247"/>
    </location>
</feature>
<comment type="caution">
    <text evidence="2">The sequence shown here is derived from an EMBL/GenBank/DDBJ whole genome shotgun (WGS) entry which is preliminary data.</text>
</comment>
<proteinExistence type="predicted"/>
<evidence type="ECO:0000256" key="1">
    <source>
        <dbReference type="SAM" id="MobiDB-lite"/>
    </source>
</evidence>
<name>A0A3M7PTG0_BRAPC</name>
<evidence type="ECO:0000313" key="2">
    <source>
        <dbReference type="EMBL" id="RNA02065.1"/>
    </source>
</evidence>
<evidence type="ECO:0000313" key="3">
    <source>
        <dbReference type="Proteomes" id="UP000276133"/>
    </source>
</evidence>
<feature type="compositionally biased region" description="Polar residues" evidence="1">
    <location>
        <begin position="110"/>
        <end position="150"/>
    </location>
</feature>
<dbReference type="EMBL" id="REGN01009060">
    <property type="protein sequence ID" value="RNA02065.1"/>
    <property type="molecule type" value="Genomic_DNA"/>
</dbReference>
<feature type="compositionally biased region" description="Low complexity" evidence="1">
    <location>
        <begin position="95"/>
        <end position="109"/>
    </location>
</feature>
<dbReference type="Proteomes" id="UP000276133">
    <property type="component" value="Unassembled WGS sequence"/>
</dbReference>
<organism evidence="2 3">
    <name type="scientific">Brachionus plicatilis</name>
    <name type="common">Marine rotifer</name>
    <name type="synonym">Brachionus muelleri</name>
    <dbReference type="NCBI Taxonomy" id="10195"/>
    <lineage>
        <taxon>Eukaryota</taxon>
        <taxon>Metazoa</taxon>
        <taxon>Spiralia</taxon>
        <taxon>Gnathifera</taxon>
        <taxon>Rotifera</taxon>
        <taxon>Eurotatoria</taxon>
        <taxon>Monogononta</taxon>
        <taxon>Pseudotrocha</taxon>
        <taxon>Ploima</taxon>
        <taxon>Brachionidae</taxon>
        <taxon>Brachionus</taxon>
    </lineage>
</organism>
<protein>
    <submittedName>
        <fullName evidence="2">Uncharacterized protein</fullName>
    </submittedName>
</protein>
<feature type="compositionally biased region" description="Low complexity" evidence="1">
    <location>
        <begin position="216"/>
        <end position="228"/>
    </location>
</feature>
<keyword evidence="3" id="KW-1185">Reference proteome</keyword>
<feature type="compositionally biased region" description="Low complexity" evidence="1">
    <location>
        <begin position="165"/>
        <end position="188"/>
    </location>
</feature>
<dbReference type="AlphaFoldDB" id="A0A3M7PTG0"/>
<sequence length="382" mass="41987">MPLDLIKLTAGANKLPTSDSNLTGESSAQLIASTLHQSLISSPSTPVQNYSLNGACSNTLLDSPLLINNQSQNQFSQPSGHIDRPIFSLNCHENSQSSSSSGTVTPSSSLKFQSDLSNPTRIDSTNTRNNSMPNFSQSLFNESKKQTSQTLDKNLTIRTSYMTSLPSSTVSSSSSNSSTASASLSDDSYNPMPPSTQQASSSSSSSSNENDEICPSSSSSSTNSRANSVDALNAESSHAKIKENSSQVLMTQSLRNFNVKMLRPTKKRFYEQRSKSLERIKYTSSYIQLNSQSSKSNPCSLNTHRDDLISQVSKRQNLYLKRNQQQLNQMMLPLTEQSVLGDLKFRSEPNITQSSSNCRKNDRGKIVKEQENILDQLKKEFK</sequence>
<feature type="region of interest" description="Disordered" evidence="1">
    <location>
        <begin position="92"/>
        <end position="150"/>
    </location>
</feature>